<protein>
    <recommendedName>
        <fullName evidence="2">Killer toxin Kp4 domain-containing protein</fullName>
    </recommendedName>
</protein>
<dbReference type="GO" id="GO:0005576">
    <property type="term" value="C:extracellular region"/>
    <property type="evidence" value="ECO:0007669"/>
    <property type="project" value="InterPro"/>
</dbReference>
<dbReference type="Pfam" id="PF09044">
    <property type="entry name" value="Kp4"/>
    <property type="match status" value="1"/>
</dbReference>
<proteinExistence type="predicted"/>
<reference evidence="3 4" key="1">
    <citation type="journal article" date="2016" name="Genome Announc.">
        <title>Draft Whole-Genome Sequence of Trichoderma gamsii T6085, a Promising Biocontrol Agent of Fusarium Head Blight on Wheat.</title>
        <authorList>
            <person name="Baroncelli R."/>
            <person name="Zapparata A."/>
            <person name="Piaggeschi G."/>
            <person name="Sarrocco S."/>
            <person name="Vannacci G."/>
        </authorList>
    </citation>
    <scope>NUCLEOTIDE SEQUENCE [LARGE SCALE GENOMIC DNA]</scope>
    <source>
        <strain evidence="3 4">T6085</strain>
    </source>
</reference>
<evidence type="ECO:0000259" key="2">
    <source>
        <dbReference type="Pfam" id="PF09044"/>
    </source>
</evidence>
<dbReference type="InterPro" id="IPR015131">
    <property type="entry name" value="Killer_tox_Kp4"/>
</dbReference>
<dbReference type="EMBL" id="JPDN02000010">
    <property type="protein sequence ID" value="PON27290.1"/>
    <property type="molecule type" value="Genomic_DNA"/>
</dbReference>
<organism evidence="3 4">
    <name type="scientific">Trichoderma gamsii</name>
    <dbReference type="NCBI Taxonomy" id="398673"/>
    <lineage>
        <taxon>Eukaryota</taxon>
        <taxon>Fungi</taxon>
        <taxon>Dikarya</taxon>
        <taxon>Ascomycota</taxon>
        <taxon>Pezizomycotina</taxon>
        <taxon>Sordariomycetes</taxon>
        <taxon>Hypocreomycetidae</taxon>
        <taxon>Hypocreales</taxon>
        <taxon>Hypocreaceae</taxon>
        <taxon>Trichoderma</taxon>
    </lineage>
</organism>
<name>A0A2P4ZSL5_9HYPO</name>
<accession>A0A2P4ZSL5</accession>
<dbReference type="SUPFAM" id="SSF55221">
    <property type="entry name" value="Yeast killer toxins"/>
    <property type="match status" value="1"/>
</dbReference>
<dbReference type="AlphaFoldDB" id="A0A2P4ZSL5"/>
<evidence type="ECO:0000256" key="1">
    <source>
        <dbReference type="SAM" id="MobiDB-lite"/>
    </source>
</evidence>
<dbReference type="InterPro" id="IPR011329">
    <property type="entry name" value="Killer_tox_Kp4/SMK"/>
</dbReference>
<dbReference type="RefSeq" id="XP_018660758.1">
    <property type="nucleotide sequence ID" value="XM_018806040.1"/>
</dbReference>
<comment type="caution">
    <text evidence="3">The sequence shown here is derived from an EMBL/GenBank/DDBJ whole genome shotgun (WGS) entry which is preliminary data.</text>
</comment>
<dbReference type="GeneID" id="29986123"/>
<gene>
    <name evidence="3" type="ORF">TGAM01_v203671</name>
</gene>
<feature type="domain" description="Killer toxin Kp4" evidence="2">
    <location>
        <begin position="20"/>
        <end position="104"/>
    </location>
</feature>
<dbReference type="Proteomes" id="UP000054821">
    <property type="component" value="Unassembled WGS sequence"/>
</dbReference>
<keyword evidence="4" id="KW-1185">Reference proteome</keyword>
<evidence type="ECO:0000313" key="3">
    <source>
        <dbReference type="EMBL" id="PON27290.1"/>
    </source>
</evidence>
<evidence type="ECO:0000313" key="4">
    <source>
        <dbReference type="Proteomes" id="UP000054821"/>
    </source>
</evidence>
<sequence>MEDESNIAIYRMQLAQGFVIATLAVGAIAQINCRGSAACVRTSQQNSQNILNAVQGIDTGRTYQNGERIACAGNICAFLENTGGITGDLIQELVQDLVNTGCAAASYLIQAPIGINRILGEGLQILNKNLNNNAKKVDQSRKCGRNKGTVKLNTKVDPKGGNQGSVENDAMVVNENDGENDREDDSEDDSEDDNMGIHPFSEWITPTLRV</sequence>
<feature type="compositionally biased region" description="Acidic residues" evidence="1">
    <location>
        <begin position="176"/>
        <end position="194"/>
    </location>
</feature>
<feature type="region of interest" description="Disordered" evidence="1">
    <location>
        <begin position="136"/>
        <end position="210"/>
    </location>
</feature>
<dbReference type="Gene3D" id="3.30.430.10">
    <property type="entry name" value="Killer Toxin P4, subunit A"/>
    <property type="match status" value="1"/>
</dbReference>